<dbReference type="OrthoDB" id="9803916at2"/>
<accession>A0A4S5BXH8</accession>
<evidence type="ECO:0000313" key="3">
    <source>
        <dbReference type="Proteomes" id="UP000306236"/>
    </source>
</evidence>
<protein>
    <submittedName>
        <fullName evidence="2">MBL fold metallo-hydrolase</fullName>
    </submittedName>
</protein>
<gene>
    <name evidence="2" type="ORF">E8K88_01565</name>
</gene>
<keyword evidence="2" id="KW-0378">Hydrolase</keyword>
<dbReference type="Gene3D" id="3.60.15.10">
    <property type="entry name" value="Ribonuclease Z/Hydroxyacylglutathione hydrolase-like"/>
    <property type="match status" value="1"/>
</dbReference>
<evidence type="ECO:0000313" key="2">
    <source>
        <dbReference type="EMBL" id="THJ35991.1"/>
    </source>
</evidence>
<dbReference type="PANTHER" id="PTHR47619">
    <property type="entry name" value="METALLO-HYDROLASE YYCJ-RELATED"/>
    <property type="match status" value="1"/>
</dbReference>
<keyword evidence="3" id="KW-1185">Reference proteome</keyword>
<dbReference type="RefSeq" id="WP_136404896.1">
    <property type="nucleotide sequence ID" value="NZ_SSWX01000002.1"/>
</dbReference>
<dbReference type="GO" id="GO:0016787">
    <property type="term" value="F:hydrolase activity"/>
    <property type="evidence" value="ECO:0007669"/>
    <property type="project" value="UniProtKB-KW"/>
</dbReference>
<dbReference type="InterPro" id="IPR052533">
    <property type="entry name" value="WalJ/YycJ-like"/>
</dbReference>
<evidence type="ECO:0000259" key="1">
    <source>
        <dbReference type="SMART" id="SM00849"/>
    </source>
</evidence>
<dbReference type="SUPFAM" id="SSF56281">
    <property type="entry name" value="Metallo-hydrolase/oxidoreductase"/>
    <property type="match status" value="1"/>
</dbReference>
<dbReference type="Pfam" id="PF12706">
    <property type="entry name" value="Lactamase_B_2"/>
    <property type="match status" value="1"/>
</dbReference>
<feature type="domain" description="Metallo-beta-lactamase" evidence="1">
    <location>
        <begin position="14"/>
        <end position="197"/>
    </location>
</feature>
<dbReference type="SMART" id="SM00849">
    <property type="entry name" value="Lactamase_B"/>
    <property type="match status" value="1"/>
</dbReference>
<organism evidence="2 3">
    <name type="scientific">Lampropedia aestuarii</name>
    <dbReference type="NCBI Taxonomy" id="2562762"/>
    <lineage>
        <taxon>Bacteria</taxon>
        <taxon>Pseudomonadati</taxon>
        <taxon>Pseudomonadota</taxon>
        <taxon>Betaproteobacteria</taxon>
        <taxon>Burkholderiales</taxon>
        <taxon>Comamonadaceae</taxon>
        <taxon>Lampropedia</taxon>
    </lineage>
</organism>
<dbReference type="PANTHER" id="PTHR47619:SF1">
    <property type="entry name" value="EXODEOXYRIBONUCLEASE WALJ"/>
    <property type="match status" value="1"/>
</dbReference>
<proteinExistence type="predicted"/>
<dbReference type="EMBL" id="SSWX01000002">
    <property type="protein sequence ID" value="THJ35991.1"/>
    <property type="molecule type" value="Genomic_DNA"/>
</dbReference>
<dbReference type="InterPro" id="IPR001279">
    <property type="entry name" value="Metallo-B-lactamas"/>
</dbReference>
<comment type="caution">
    <text evidence="2">The sequence shown here is derived from an EMBL/GenBank/DDBJ whole genome shotgun (WGS) entry which is preliminary data.</text>
</comment>
<dbReference type="AlphaFoldDB" id="A0A4S5BXH8"/>
<dbReference type="InterPro" id="IPR036866">
    <property type="entry name" value="RibonucZ/Hydroxyglut_hydro"/>
</dbReference>
<dbReference type="Proteomes" id="UP000306236">
    <property type="component" value="Unassembled WGS sequence"/>
</dbReference>
<name>A0A4S5BXH8_9BURK</name>
<sequence>MSGFRFRSLVSGSSGNATLIEGPGSLPGTVFRVLVDCGLNLRQLKQHLAQDGLDASDIQAIFVTHEHSDHVGASFSLAKQYGIPLWCSYGTWLGAGEPDCAGLWQQASDGLAIQWGGMQALPFTVPHDAREPLQLVIRSQDMRLGLVTDLGHVTEHVVAHVQDCQALLMEFNHEPELLAKSRYPAFLKRRISGRLGHLSNAAAAQLLKQVLHPQLGHVVAGHLSRQNNQEHKVLEWMAQATAGHAVALHIATQEAGSPWVVLRAPEPDQVVESALHNECSLSVFAA</sequence>
<reference evidence="2 3" key="1">
    <citation type="submission" date="2019-04" db="EMBL/GenBank/DDBJ databases">
        <title>Lampropedia sp YIM MLB12 draf genome.</title>
        <authorList>
            <person name="Wang Y.-X."/>
        </authorList>
    </citation>
    <scope>NUCLEOTIDE SEQUENCE [LARGE SCALE GENOMIC DNA]</scope>
    <source>
        <strain evidence="2 3">YIM MLB12</strain>
    </source>
</reference>